<evidence type="ECO:0000313" key="2">
    <source>
        <dbReference type="Proteomes" id="UP000661193"/>
    </source>
</evidence>
<dbReference type="Proteomes" id="UP000661193">
    <property type="component" value="Unassembled WGS sequence"/>
</dbReference>
<evidence type="ECO:0000313" key="1">
    <source>
        <dbReference type="EMBL" id="MBL6280266.1"/>
    </source>
</evidence>
<accession>A0ABS1UY89</accession>
<dbReference type="EMBL" id="JAETXL010000017">
    <property type="protein sequence ID" value="MBL6280266.1"/>
    <property type="molecule type" value="Genomic_DNA"/>
</dbReference>
<reference evidence="1 2" key="1">
    <citation type="submission" date="2021-01" db="EMBL/GenBank/DDBJ databases">
        <title>Genome sequencing of Micromonospora fiedleri MG-37.</title>
        <authorList>
            <person name="Moreland P.E.J."/>
            <person name="Stach J.E.M."/>
        </authorList>
    </citation>
    <scope>NUCLEOTIDE SEQUENCE [LARGE SCALE GENOMIC DNA]</scope>
    <source>
        <strain evidence="1 2">MG-37</strain>
    </source>
</reference>
<gene>
    <name evidence="1" type="ORF">JMF97_29305</name>
</gene>
<dbReference type="RefSeq" id="WP_203224483.1">
    <property type="nucleotide sequence ID" value="NZ_JAETXL010000017.1"/>
</dbReference>
<organism evidence="1 2">
    <name type="scientific">Micromonospora fiedleri</name>
    <dbReference type="NCBI Taxonomy" id="1157498"/>
    <lineage>
        <taxon>Bacteria</taxon>
        <taxon>Bacillati</taxon>
        <taxon>Actinomycetota</taxon>
        <taxon>Actinomycetes</taxon>
        <taxon>Micromonosporales</taxon>
        <taxon>Micromonosporaceae</taxon>
        <taxon>Micromonospora</taxon>
    </lineage>
</organism>
<evidence type="ECO:0008006" key="3">
    <source>
        <dbReference type="Google" id="ProtNLM"/>
    </source>
</evidence>
<protein>
    <recommendedName>
        <fullName evidence="3">CHAT domain-containing protein</fullName>
    </recommendedName>
</protein>
<comment type="caution">
    <text evidence="1">The sequence shown here is derived from an EMBL/GenBank/DDBJ whole genome shotgun (WGS) entry which is preliminary data.</text>
</comment>
<sequence length="94" mass="9579">MFNACKSSGTADALVDRFAPLAIGMTDSIDDGDALNYAAALYSSVANGQSVNSAHLAGKAAIELSGGEHELPYLATAQGIDPTTVFLVKHPPTG</sequence>
<name>A0ABS1UY89_9ACTN</name>
<proteinExistence type="predicted"/>
<keyword evidence="2" id="KW-1185">Reference proteome</keyword>